<feature type="compositionally biased region" description="Basic and acidic residues" evidence="10">
    <location>
        <begin position="317"/>
        <end position="327"/>
    </location>
</feature>
<organism evidence="12 13">
    <name type="scientific">Cryptotermes secundus</name>
    <dbReference type="NCBI Taxonomy" id="105785"/>
    <lineage>
        <taxon>Eukaryota</taxon>
        <taxon>Metazoa</taxon>
        <taxon>Ecdysozoa</taxon>
        <taxon>Arthropoda</taxon>
        <taxon>Hexapoda</taxon>
        <taxon>Insecta</taxon>
        <taxon>Pterygota</taxon>
        <taxon>Neoptera</taxon>
        <taxon>Polyneoptera</taxon>
        <taxon>Dictyoptera</taxon>
        <taxon>Blattodea</taxon>
        <taxon>Blattoidea</taxon>
        <taxon>Termitoidae</taxon>
        <taxon>Kalotermitidae</taxon>
        <taxon>Cryptotermitinae</taxon>
        <taxon>Cryptotermes</taxon>
    </lineage>
</organism>
<feature type="binding site" evidence="9">
    <location>
        <position position="172"/>
    </location>
    <ligand>
        <name>Ca(2+)</name>
        <dbReference type="ChEBI" id="CHEBI:29108"/>
        <label>1</label>
    </ligand>
</feature>
<feature type="binding site" evidence="8">
    <location>
        <position position="204"/>
    </location>
    <ligand>
        <name>Zn(2+)</name>
        <dbReference type="ChEBI" id="CHEBI:29105"/>
        <label>2</label>
        <note>catalytic</note>
    </ligand>
</feature>
<feature type="binding site" evidence="9">
    <location>
        <position position="145"/>
    </location>
    <ligand>
        <name>Ca(2+)</name>
        <dbReference type="ChEBI" id="CHEBI:29108"/>
        <label>3</label>
    </ligand>
</feature>
<dbReference type="GO" id="GO:0005615">
    <property type="term" value="C:extracellular space"/>
    <property type="evidence" value="ECO:0007669"/>
    <property type="project" value="TreeGrafter"/>
</dbReference>
<keyword evidence="9" id="KW-0106">Calcium</keyword>
<feature type="non-terminal residue" evidence="12">
    <location>
        <position position="360"/>
    </location>
</feature>
<gene>
    <name evidence="12" type="ORF">B7P43_G12225</name>
</gene>
<dbReference type="SMART" id="SM00235">
    <property type="entry name" value="ZnMc"/>
    <property type="match status" value="1"/>
</dbReference>
<keyword evidence="2" id="KW-0645">Protease</keyword>
<keyword evidence="4" id="KW-0378">Hydrolase</keyword>
<feature type="binding site" evidence="9">
    <location>
        <position position="167"/>
    </location>
    <ligand>
        <name>Zn(2+)</name>
        <dbReference type="ChEBI" id="CHEBI:29105"/>
        <label>1</label>
    </ligand>
</feature>
<dbReference type="FunFam" id="3.40.390.10:FF:000022">
    <property type="entry name" value="Matrix metalloproteinase 1, isoform C"/>
    <property type="match status" value="1"/>
</dbReference>
<feature type="binding site" evidence="9">
    <location>
        <position position="137"/>
    </location>
    <ligand>
        <name>Zn(2+)</name>
        <dbReference type="ChEBI" id="CHEBI:29105"/>
        <label>1</label>
    </ligand>
</feature>
<evidence type="ECO:0000256" key="5">
    <source>
        <dbReference type="ARBA" id="ARBA00022833"/>
    </source>
</evidence>
<feature type="binding site" evidence="9">
    <location>
        <position position="169"/>
    </location>
    <ligand>
        <name>Ca(2+)</name>
        <dbReference type="ChEBI" id="CHEBI:29108"/>
        <label>3</label>
    </ligand>
</feature>
<dbReference type="InterPro" id="IPR024079">
    <property type="entry name" value="MetalloPept_cat_dom_sf"/>
</dbReference>
<keyword evidence="6" id="KW-0482">Metalloprotease</keyword>
<dbReference type="GO" id="GO:0030198">
    <property type="term" value="P:extracellular matrix organization"/>
    <property type="evidence" value="ECO:0007669"/>
    <property type="project" value="TreeGrafter"/>
</dbReference>
<accession>A0A2J7PCZ8</accession>
<dbReference type="PANTHER" id="PTHR10201:SF169">
    <property type="entry name" value="MATRIX METALLOPROTEINASE-16-LIKE PROTEIN"/>
    <property type="match status" value="1"/>
</dbReference>
<dbReference type="Proteomes" id="UP000235965">
    <property type="component" value="Unassembled WGS sequence"/>
</dbReference>
<feature type="binding site" evidence="9">
    <location>
        <position position="139"/>
    </location>
    <ligand>
        <name>Zn(2+)</name>
        <dbReference type="ChEBI" id="CHEBI:29105"/>
        <label>1</label>
    </ligand>
</feature>
<dbReference type="InterPro" id="IPR033739">
    <property type="entry name" value="M10A_MMP"/>
</dbReference>
<evidence type="ECO:0000256" key="6">
    <source>
        <dbReference type="ARBA" id="ARBA00023049"/>
    </source>
</evidence>
<evidence type="ECO:0000313" key="13">
    <source>
        <dbReference type="Proteomes" id="UP000235965"/>
    </source>
</evidence>
<feature type="binding site" evidence="9">
    <location>
        <position position="152"/>
    </location>
    <ligand>
        <name>Zn(2+)</name>
        <dbReference type="ChEBI" id="CHEBI:29105"/>
        <label>1</label>
    </ligand>
</feature>
<feature type="binding site" description="in inhibited form" evidence="9">
    <location>
        <position position="55"/>
    </location>
    <ligand>
        <name>Zn(2+)</name>
        <dbReference type="ChEBI" id="CHEBI:29105"/>
        <label>2</label>
        <note>catalytic</note>
    </ligand>
</feature>
<feature type="domain" description="Peptidase metallopeptidase" evidence="11">
    <location>
        <begin position="74"/>
        <end position="239"/>
    </location>
</feature>
<dbReference type="GO" id="GO:0031012">
    <property type="term" value="C:extracellular matrix"/>
    <property type="evidence" value="ECO:0007669"/>
    <property type="project" value="InterPro"/>
</dbReference>
<dbReference type="PANTHER" id="PTHR10201">
    <property type="entry name" value="MATRIX METALLOPROTEINASE"/>
    <property type="match status" value="1"/>
</dbReference>
<evidence type="ECO:0000256" key="1">
    <source>
        <dbReference type="ARBA" id="ARBA00010370"/>
    </source>
</evidence>
<dbReference type="GO" id="GO:0006508">
    <property type="term" value="P:proteolysis"/>
    <property type="evidence" value="ECO:0007669"/>
    <property type="project" value="UniProtKB-KW"/>
</dbReference>
<dbReference type="PIRSF" id="PIRSF001191">
    <property type="entry name" value="Peptidase_M10A_matrix"/>
    <property type="match status" value="1"/>
</dbReference>
<name>A0A2J7PCZ8_9NEOP</name>
<evidence type="ECO:0000259" key="11">
    <source>
        <dbReference type="SMART" id="SM00235"/>
    </source>
</evidence>
<evidence type="ECO:0000256" key="9">
    <source>
        <dbReference type="PIRSR" id="PIRSR621190-2"/>
    </source>
</evidence>
<dbReference type="InterPro" id="IPR036375">
    <property type="entry name" value="Hemopexin-like_dom_sf"/>
</dbReference>
<dbReference type="GO" id="GO:0004222">
    <property type="term" value="F:metalloendopeptidase activity"/>
    <property type="evidence" value="ECO:0007669"/>
    <property type="project" value="InterPro"/>
</dbReference>
<reference evidence="12 13" key="1">
    <citation type="submission" date="2017-12" db="EMBL/GenBank/DDBJ databases">
        <title>Hemimetabolous genomes reveal molecular basis of termite eusociality.</title>
        <authorList>
            <person name="Harrison M.C."/>
            <person name="Jongepier E."/>
            <person name="Robertson H.M."/>
            <person name="Arning N."/>
            <person name="Bitard-Feildel T."/>
            <person name="Chao H."/>
            <person name="Childers C.P."/>
            <person name="Dinh H."/>
            <person name="Doddapaneni H."/>
            <person name="Dugan S."/>
            <person name="Gowin J."/>
            <person name="Greiner C."/>
            <person name="Han Y."/>
            <person name="Hu H."/>
            <person name="Hughes D.S.T."/>
            <person name="Huylmans A.-K."/>
            <person name="Kemena C."/>
            <person name="Kremer L.P.M."/>
            <person name="Lee S.L."/>
            <person name="Lopez-Ezquerra A."/>
            <person name="Mallet L."/>
            <person name="Monroy-Kuhn J.M."/>
            <person name="Moser A."/>
            <person name="Murali S.C."/>
            <person name="Muzny D.M."/>
            <person name="Otani S."/>
            <person name="Piulachs M.-D."/>
            <person name="Poelchau M."/>
            <person name="Qu J."/>
            <person name="Schaub F."/>
            <person name="Wada-Katsumata A."/>
            <person name="Worley K.C."/>
            <person name="Xie Q."/>
            <person name="Ylla G."/>
            <person name="Poulsen M."/>
            <person name="Gibbs R.A."/>
            <person name="Schal C."/>
            <person name="Richards S."/>
            <person name="Belles X."/>
            <person name="Korb J."/>
            <person name="Bornberg-Bauer E."/>
        </authorList>
    </citation>
    <scope>NUCLEOTIDE SEQUENCE [LARGE SCALE GENOMIC DNA]</scope>
    <source>
        <tissue evidence="12">Whole body</tissue>
    </source>
</reference>
<feature type="binding site" evidence="9">
    <location>
        <position position="165"/>
    </location>
    <ligand>
        <name>Ca(2+)</name>
        <dbReference type="ChEBI" id="CHEBI:29108"/>
        <label>2</label>
    </ligand>
</feature>
<evidence type="ECO:0000256" key="4">
    <source>
        <dbReference type="ARBA" id="ARBA00022801"/>
    </source>
</evidence>
<feature type="binding site" evidence="9">
    <location>
        <position position="170"/>
    </location>
    <ligand>
        <name>Ca(2+)</name>
        <dbReference type="ChEBI" id="CHEBI:29108"/>
        <label>1</label>
    </ligand>
</feature>
<comment type="caution">
    <text evidence="12">The sequence shown here is derived from an EMBL/GenBank/DDBJ whole genome shotgun (WGS) entry which is preliminary data.</text>
</comment>
<dbReference type="SUPFAM" id="SSF50923">
    <property type="entry name" value="Hemopexin-like domain"/>
    <property type="match status" value="1"/>
</dbReference>
<keyword evidence="13" id="KW-1185">Reference proteome</keyword>
<feature type="binding site" evidence="8">
    <location>
        <position position="198"/>
    </location>
    <ligand>
        <name>Zn(2+)</name>
        <dbReference type="ChEBI" id="CHEBI:29105"/>
        <label>2</label>
        <note>catalytic</note>
    </ligand>
</feature>
<dbReference type="InterPro" id="IPR001818">
    <property type="entry name" value="Pept_M10_metallopeptidase"/>
</dbReference>
<feature type="compositionally biased region" description="Basic and acidic residues" evidence="10">
    <location>
        <begin position="272"/>
        <end position="287"/>
    </location>
</feature>
<feature type="binding site" evidence="9">
    <location>
        <position position="163"/>
    </location>
    <ligand>
        <name>Ca(2+)</name>
        <dbReference type="ChEBI" id="CHEBI:29108"/>
        <label>2</label>
    </ligand>
</feature>
<proteinExistence type="inferred from homology"/>
<keyword evidence="5 8" id="KW-0862">Zinc</keyword>
<keyword evidence="3 8" id="KW-0479">Metal-binding</keyword>
<dbReference type="SUPFAM" id="SSF47090">
    <property type="entry name" value="PGBD-like"/>
    <property type="match status" value="1"/>
</dbReference>
<feature type="binding site" evidence="8">
    <location>
        <position position="194"/>
    </location>
    <ligand>
        <name>Zn(2+)</name>
        <dbReference type="ChEBI" id="CHEBI:29105"/>
        <label>2</label>
        <note>catalytic</note>
    </ligand>
</feature>
<evidence type="ECO:0000313" key="12">
    <source>
        <dbReference type="EMBL" id="PNF14211.1"/>
    </source>
</evidence>
<feature type="compositionally biased region" description="Acidic residues" evidence="10">
    <location>
        <begin position="259"/>
        <end position="271"/>
    </location>
</feature>
<feature type="compositionally biased region" description="Low complexity" evidence="10">
    <location>
        <begin position="289"/>
        <end position="303"/>
    </location>
</feature>
<dbReference type="AlphaFoldDB" id="A0A2J7PCZ8"/>
<sequence length="360" mass="40530">MRQFGYLEEGTPDSEALYSEEAIVEAIKTVQKFGDIPQTGKLDNATLQLMVAKRCGVPDVVRHKPVRRKRFVVGAEGWKKRDITYFVANWSPKLSEEDVVNEMKRAFKSWSGYARLHFHHIQESNADITIAFGRGPHQDGYPFDGPGNILAHAFYPYEMDSYGGDIHFDDDENWKIITSEDVDDGVDFFTVAVHELGHSLGLAHSPVSTSIMFPYYKGHQNNFQLGYDDILAMYELYIARHLEGDYETTAGRHQHEGGDTEDERNESEDNDVNPRSEDEDNAGRSAEESPGTSYPLSPTTPTTEDSITFTGDDETVEDHKGHDDKHRIPPSSSPSTPDICEGNFDAVAVLRGELFIFKQE</sequence>
<evidence type="ECO:0000256" key="2">
    <source>
        <dbReference type="ARBA" id="ARBA00022670"/>
    </source>
</evidence>
<comment type="cofactor">
    <cofactor evidence="9">
        <name>Ca(2+)</name>
        <dbReference type="ChEBI" id="CHEBI:29108"/>
    </cofactor>
    <text evidence="9">Can bind about 5 Ca(2+) ions per subunit.</text>
</comment>
<dbReference type="SUPFAM" id="SSF55486">
    <property type="entry name" value="Metalloproteases ('zincins'), catalytic domain"/>
    <property type="match status" value="1"/>
</dbReference>
<dbReference type="STRING" id="105785.A0A2J7PCZ8"/>
<feature type="region of interest" description="Disordered" evidence="10">
    <location>
        <begin position="249"/>
        <end position="340"/>
    </location>
</feature>
<feature type="binding site" evidence="9">
    <location>
        <position position="144"/>
    </location>
    <ligand>
        <name>Ca(2+)</name>
        <dbReference type="ChEBI" id="CHEBI:29108"/>
        <label>3</label>
    </ligand>
</feature>
<dbReference type="CDD" id="cd04278">
    <property type="entry name" value="ZnMc_MMP"/>
    <property type="match status" value="1"/>
</dbReference>
<evidence type="ECO:0000256" key="7">
    <source>
        <dbReference type="PIRSR" id="PIRSR001191-1"/>
    </source>
</evidence>
<comment type="cofactor">
    <cofactor evidence="9">
        <name>Zn(2+)</name>
        <dbReference type="ChEBI" id="CHEBI:29105"/>
    </cofactor>
    <text evidence="9">Binds 2 Zn(2+) ions per subunit.</text>
</comment>
<feature type="binding site" evidence="9">
    <location>
        <position position="212"/>
    </location>
    <ligand>
        <name>Zn(2+)</name>
        <dbReference type="ChEBI" id="CHEBI:29105"/>
        <label>2</label>
        <note>catalytic</note>
    </ligand>
</feature>
<dbReference type="OrthoDB" id="406838at2759"/>
<dbReference type="GO" id="GO:0008270">
    <property type="term" value="F:zinc ion binding"/>
    <property type="evidence" value="ECO:0007669"/>
    <property type="project" value="InterPro"/>
</dbReference>
<dbReference type="InterPro" id="IPR002477">
    <property type="entry name" value="Peptidoglycan-bd-like"/>
</dbReference>
<evidence type="ECO:0000256" key="3">
    <source>
        <dbReference type="ARBA" id="ARBA00022723"/>
    </source>
</evidence>
<feature type="binding site" evidence="9">
    <location>
        <position position="172"/>
    </location>
    <ligand>
        <name>Ca(2+)</name>
        <dbReference type="ChEBI" id="CHEBI:29108"/>
        <label>3</label>
    </ligand>
</feature>
<dbReference type="GO" id="GO:0030574">
    <property type="term" value="P:collagen catabolic process"/>
    <property type="evidence" value="ECO:0007669"/>
    <property type="project" value="TreeGrafter"/>
</dbReference>
<dbReference type="Pfam" id="PF01471">
    <property type="entry name" value="PG_binding_1"/>
    <property type="match status" value="1"/>
</dbReference>
<feature type="active site" evidence="7">
    <location>
        <position position="195"/>
    </location>
</feature>
<dbReference type="PRINTS" id="PR00138">
    <property type="entry name" value="MATRIXIN"/>
</dbReference>
<feature type="binding site" evidence="9">
    <location>
        <position position="127"/>
    </location>
    <ligand>
        <name>Ca(2+)</name>
        <dbReference type="ChEBI" id="CHEBI:29108"/>
        <label>2</label>
    </ligand>
</feature>
<evidence type="ECO:0000256" key="10">
    <source>
        <dbReference type="SAM" id="MobiDB-lite"/>
    </source>
</evidence>
<dbReference type="Gene3D" id="3.40.390.10">
    <property type="entry name" value="Collagenase (Catalytic Domain)"/>
    <property type="match status" value="1"/>
</dbReference>
<dbReference type="InterPro" id="IPR021190">
    <property type="entry name" value="Pept_M10A"/>
</dbReference>
<dbReference type="InterPro" id="IPR006026">
    <property type="entry name" value="Peptidase_Metallo"/>
</dbReference>
<comment type="similarity">
    <text evidence="1">Belongs to the peptidase M10A family.</text>
</comment>
<dbReference type="InterPro" id="IPR036365">
    <property type="entry name" value="PGBD-like_sf"/>
</dbReference>
<dbReference type="InParanoid" id="A0A2J7PCZ8"/>
<evidence type="ECO:0000256" key="8">
    <source>
        <dbReference type="PIRSR" id="PIRSR001191-2"/>
    </source>
</evidence>
<protein>
    <recommendedName>
        <fullName evidence="11">Peptidase metallopeptidase domain-containing protein</fullName>
    </recommendedName>
</protein>
<dbReference type="EMBL" id="NEVH01026394">
    <property type="protein sequence ID" value="PNF14211.1"/>
    <property type="molecule type" value="Genomic_DNA"/>
</dbReference>
<dbReference type="Pfam" id="PF00413">
    <property type="entry name" value="Peptidase_M10"/>
    <property type="match status" value="1"/>
</dbReference>